<feature type="transmembrane region" description="Helical" evidence="4">
    <location>
        <begin position="61"/>
        <end position="81"/>
    </location>
</feature>
<protein>
    <submittedName>
        <fullName evidence="6">Putative poly-beta-1,6 N-acetyl-D-glucosamine synthase</fullName>
    </submittedName>
</protein>
<dbReference type="Pfam" id="PF00535">
    <property type="entry name" value="Glycos_transf_2"/>
    <property type="match status" value="1"/>
</dbReference>
<accession>E6K1Z7</accession>
<keyword evidence="3" id="KW-0808">Transferase</keyword>
<feature type="transmembrane region" description="Helical" evidence="4">
    <location>
        <begin position="475"/>
        <end position="501"/>
    </location>
</feature>
<dbReference type="AlphaFoldDB" id="E6K1Z7"/>
<organism evidence="6 7">
    <name type="scientific">Parascardovia denticolens DSM 10105 = JCM 12538</name>
    <dbReference type="NCBI Taxonomy" id="864564"/>
    <lineage>
        <taxon>Bacteria</taxon>
        <taxon>Bacillati</taxon>
        <taxon>Actinomycetota</taxon>
        <taxon>Actinomycetes</taxon>
        <taxon>Bifidobacteriales</taxon>
        <taxon>Bifidobacteriaceae</taxon>
        <taxon>Parascardovia</taxon>
    </lineage>
</organism>
<dbReference type="SUPFAM" id="SSF53448">
    <property type="entry name" value="Nucleotide-diphospho-sugar transferases"/>
    <property type="match status" value="1"/>
</dbReference>
<dbReference type="PANTHER" id="PTHR43630">
    <property type="entry name" value="POLY-BETA-1,6-N-ACETYL-D-GLUCOSAMINE SYNTHASE"/>
    <property type="match status" value="1"/>
</dbReference>
<comment type="similarity">
    <text evidence="1">Belongs to the glycosyltransferase 2 family.</text>
</comment>
<dbReference type="CDD" id="cd06423">
    <property type="entry name" value="CESA_like"/>
    <property type="match status" value="1"/>
</dbReference>
<evidence type="ECO:0000256" key="3">
    <source>
        <dbReference type="ARBA" id="ARBA00022679"/>
    </source>
</evidence>
<dbReference type="HOGENOM" id="CLU_023978_0_0_11"/>
<dbReference type="eggNOG" id="COG1215">
    <property type="taxonomic scope" value="Bacteria"/>
</dbReference>
<dbReference type="InterPro" id="IPR001173">
    <property type="entry name" value="Glyco_trans_2-like"/>
</dbReference>
<evidence type="ECO:0000259" key="5">
    <source>
        <dbReference type="Pfam" id="PF00535"/>
    </source>
</evidence>
<dbReference type="GO" id="GO:0016757">
    <property type="term" value="F:glycosyltransferase activity"/>
    <property type="evidence" value="ECO:0007669"/>
    <property type="project" value="UniProtKB-KW"/>
</dbReference>
<evidence type="ECO:0000313" key="6">
    <source>
        <dbReference type="EMBL" id="EFT82785.1"/>
    </source>
</evidence>
<dbReference type="InterPro" id="IPR029044">
    <property type="entry name" value="Nucleotide-diphossugar_trans"/>
</dbReference>
<feature type="transmembrane region" description="Helical" evidence="4">
    <location>
        <begin position="399"/>
        <end position="424"/>
    </location>
</feature>
<gene>
    <name evidence="6" type="ORF">HMPREF0620_1470</name>
</gene>
<keyword evidence="7" id="KW-1185">Reference proteome</keyword>
<dbReference type="PANTHER" id="PTHR43630:SF1">
    <property type="entry name" value="POLY-BETA-1,6-N-ACETYL-D-GLUCOSAMINE SYNTHASE"/>
    <property type="match status" value="1"/>
</dbReference>
<comment type="caution">
    <text evidence="6">The sequence shown here is derived from an EMBL/GenBank/DDBJ whole genome shotgun (WGS) entry which is preliminary data.</text>
</comment>
<evidence type="ECO:0000256" key="2">
    <source>
        <dbReference type="ARBA" id="ARBA00022676"/>
    </source>
</evidence>
<keyword evidence="4" id="KW-1133">Transmembrane helix</keyword>
<feature type="domain" description="Glycosyltransferase 2-like" evidence="5">
    <location>
        <begin position="163"/>
        <end position="330"/>
    </location>
</feature>
<dbReference type="Proteomes" id="UP000004946">
    <property type="component" value="Chromosome"/>
</dbReference>
<feature type="transmembrane region" description="Helical" evidence="4">
    <location>
        <begin position="444"/>
        <end position="463"/>
    </location>
</feature>
<evidence type="ECO:0000256" key="1">
    <source>
        <dbReference type="ARBA" id="ARBA00006739"/>
    </source>
</evidence>
<dbReference type="EMBL" id="AEON01000002">
    <property type="protein sequence ID" value="EFT82785.1"/>
    <property type="molecule type" value="Genomic_DNA"/>
</dbReference>
<name>E6K1Z7_PARDN</name>
<keyword evidence="4" id="KW-0812">Transmembrane</keyword>
<sequence>MIDVSKRYVKLVYPQMGSARSEFSRGKSPGEQDQEGQALRLICLRSQGRGWRFILLGNFEVYYPIVMSVIWFIGTIFYNWAARGARTGYEGSAYKKTDQSAGGRQVEAQSASTQATELPQSVAAQSLADQPTAAQLAVPAISGQVLAPTPSCRSATDMPTVDVVMSCYNEELVLRSAVDSLERSVYPNYRIVLIDDKSTDDTLSVMRELEATYPNITAIASPKNLGKAKELNTAVEESRAKYVLCVDADGDFHPQAIGYLVDFMERHPESGAVTGRPSVLNTQKIIAKLQWLEYAMSIDFIKRAQYFFFDHVLTVSGVLTMFRRSALRKVGGWDPSALTEDIDITWRLYREGYTCGYEPRALCNIYVPETVSGFVKQRVRWSRGGVEVSRKRFGYFNRLTLGAHMVALDAMLSYVWIVLMAYSLLRMVADLFFSHNLELRMSVLMLYFISTVVCYLMARIVNIKTKEIVFPRGSILLLPIYFYLYWLYTIVVTMVAMYHMFDYVKFAAWGDSDRGAIE</sequence>
<dbReference type="Gene3D" id="3.90.550.10">
    <property type="entry name" value="Spore Coat Polysaccharide Biosynthesis Protein SpsA, Chain A"/>
    <property type="match status" value="1"/>
</dbReference>
<keyword evidence="2" id="KW-0328">Glycosyltransferase</keyword>
<keyword evidence="4" id="KW-0472">Membrane</keyword>
<evidence type="ECO:0000256" key="4">
    <source>
        <dbReference type="SAM" id="Phobius"/>
    </source>
</evidence>
<reference evidence="6 7" key="1">
    <citation type="submission" date="2010-12" db="EMBL/GenBank/DDBJ databases">
        <authorList>
            <person name="Muzny D."/>
            <person name="Qin X."/>
            <person name="Buhay C."/>
            <person name="Dugan-Rocha S."/>
            <person name="Ding Y."/>
            <person name="Chen G."/>
            <person name="Hawes A."/>
            <person name="Holder M."/>
            <person name="Jhangiani S."/>
            <person name="Johnson A."/>
            <person name="Khan Z."/>
            <person name="Li Z."/>
            <person name="Liu W."/>
            <person name="Liu X."/>
            <person name="Perez L."/>
            <person name="Shen H."/>
            <person name="Wang Q."/>
            <person name="Watt J."/>
            <person name="Xi L."/>
            <person name="Xin Y."/>
            <person name="Zhou J."/>
            <person name="Deng J."/>
            <person name="Jiang H."/>
            <person name="Liu Y."/>
            <person name="Qu J."/>
            <person name="Song X.-Z."/>
            <person name="Zhang L."/>
            <person name="Villasana D."/>
            <person name="Johnson A."/>
            <person name="Liu J."/>
            <person name="Liyanage D."/>
            <person name="Lorensuhewa L."/>
            <person name="Robinson T."/>
            <person name="Song A."/>
            <person name="Song B.-B."/>
            <person name="Dinh H."/>
            <person name="Thornton R."/>
            <person name="Coyle M."/>
            <person name="Francisco L."/>
            <person name="Jackson L."/>
            <person name="Javaid M."/>
            <person name="Korchina V."/>
            <person name="Kovar C."/>
            <person name="Mata R."/>
            <person name="Mathew T."/>
            <person name="Ngo R."/>
            <person name="Nguyen L."/>
            <person name="Nguyen N."/>
            <person name="Okwuonu G."/>
            <person name="Ongeri F."/>
            <person name="Pham C."/>
            <person name="Simmons D."/>
            <person name="Wilczek-Boney K."/>
            <person name="Hale W."/>
            <person name="Jakkamsetti A."/>
            <person name="Pham P."/>
            <person name="Ruth R."/>
            <person name="San Lucas F."/>
            <person name="Warren J."/>
            <person name="Zhang J."/>
            <person name="Zhao Z."/>
            <person name="Zhou C."/>
            <person name="Zhu D."/>
            <person name="Lee S."/>
            <person name="Bess C."/>
            <person name="Blankenburg K."/>
            <person name="Forbes L."/>
            <person name="Fu Q."/>
            <person name="Gubbala S."/>
            <person name="Hirani K."/>
            <person name="Jayaseelan J.C."/>
            <person name="Lara F."/>
            <person name="Munidasa M."/>
            <person name="Palculict T."/>
            <person name="Patil S."/>
            <person name="Pu L.-L."/>
            <person name="Saada N."/>
            <person name="Tang L."/>
            <person name="Weissenberger G."/>
            <person name="Zhu Y."/>
            <person name="Hemphill L."/>
            <person name="Shang Y."/>
            <person name="Youmans B."/>
            <person name="Ayvaz T."/>
            <person name="Ross M."/>
            <person name="Santibanez J."/>
            <person name="Aqrawi P."/>
            <person name="Gross S."/>
            <person name="Joshi V."/>
            <person name="Fowler G."/>
            <person name="Nazareth L."/>
            <person name="Reid J."/>
            <person name="Worley K."/>
            <person name="Petrosino J."/>
            <person name="Highlander S."/>
            <person name="Gibbs R."/>
        </authorList>
    </citation>
    <scope>NUCLEOTIDE SEQUENCE [LARGE SCALE GENOMIC DNA]</scope>
    <source>
        <strain evidence="6 7">DSM 10105</strain>
    </source>
</reference>
<evidence type="ECO:0000313" key="7">
    <source>
        <dbReference type="Proteomes" id="UP000004946"/>
    </source>
</evidence>
<proteinExistence type="inferred from homology"/>